<evidence type="ECO:0000256" key="4">
    <source>
        <dbReference type="ARBA" id="ARBA00022528"/>
    </source>
</evidence>
<dbReference type="Proteomes" id="UP000236630">
    <property type="component" value="Unassembled WGS sequence"/>
</dbReference>
<comment type="similarity">
    <text evidence="2 16">Belongs to the lipoxygenase family.</text>
</comment>
<reference evidence="19 20" key="1">
    <citation type="journal article" date="2017" name="Front. Genet.">
        <title>Draft sequencing of the heterozygous diploid genome of Satsuma (Citrus unshiu Marc.) using a hybrid assembly approach.</title>
        <authorList>
            <person name="Shimizu T."/>
            <person name="Tanizawa Y."/>
            <person name="Mochizuki T."/>
            <person name="Nagasaki H."/>
            <person name="Yoshioka T."/>
            <person name="Toyoda A."/>
            <person name="Fujiyama A."/>
            <person name="Kaminuma E."/>
            <person name="Nakamura Y."/>
        </authorList>
    </citation>
    <scope>NUCLEOTIDE SEQUENCE [LARGE SCALE GENOMIC DNA]</scope>
    <source>
        <strain evidence="20">cv. Miyagawa wase</strain>
    </source>
</reference>
<evidence type="ECO:0000256" key="12">
    <source>
        <dbReference type="ARBA" id="ARBA00023004"/>
    </source>
</evidence>
<evidence type="ECO:0000256" key="3">
    <source>
        <dbReference type="ARBA" id="ARBA00022516"/>
    </source>
</evidence>
<evidence type="ECO:0000259" key="17">
    <source>
        <dbReference type="PROSITE" id="PS50095"/>
    </source>
</evidence>
<accession>A0A2H5PC05</accession>
<evidence type="ECO:0000313" key="19">
    <source>
        <dbReference type="EMBL" id="GAY49897.1"/>
    </source>
</evidence>
<keyword evidence="5" id="KW-0934">Plastid</keyword>
<dbReference type="Pfam" id="PF00305">
    <property type="entry name" value="Lipoxygenase"/>
    <property type="match status" value="2"/>
</dbReference>
<proteinExistence type="inferred from homology"/>
<evidence type="ECO:0000256" key="13">
    <source>
        <dbReference type="ARBA" id="ARBA00023098"/>
    </source>
</evidence>
<dbReference type="GO" id="GO:0009507">
    <property type="term" value="C:chloroplast"/>
    <property type="evidence" value="ECO:0007669"/>
    <property type="project" value="UniProtKB-SubCell"/>
</dbReference>
<comment type="function">
    <text evidence="16">Plant lipoxygenase may be involved in a number of diverse aspects of plant physiology including growth and development, pest resistance, and senescence or responses to wounding.</text>
</comment>
<keyword evidence="9" id="KW-0809">Transit peptide</keyword>
<dbReference type="PROSITE" id="PS00081">
    <property type="entry name" value="LIPOXYGENASE_2"/>
    <property type="match status" value="2"/>
</dbReference>
<dbReference type="Gene3D" id="1.20.245.10">
    <property type="entry name" value="Lipoxygenase-1, Domain 5"/>
    <property type="match status" value="2"/>
</dbReference>
<evidence type="ECO:0000256" key="2">
    <source>
        <dbReference type="ARBA" id="ARBA00009419"/>
    </source>
</evidence>
<feature type="domain" description="PLAT" evidence="17">
    <location>
        <begin position="936"/>
        <end position="1063"/>
    </location>
</feature>
<comment type="subcellular location">
    <subcellularLocation>
        <location evidence="1">Plastid</location>
        <location evidence="1">Chloroplast</location>
    </subcellularLocation>
</comment>
<keyword evidence="20" id="KW-1185">Reference proteome</keyword>
<evidence type="ECO:0000256" key="7">
    <source>
        <dbReference type="ARBA" id="ARBA00022767"/>
    </source>
</evidence>
<protein>
    <recommendedName>
        <fullName evidence="16">Lipoxygenase</fullName>
        <ecNumber evidence="16">1.13.11.-</ecNumber>
    </recommendedName>
</protein>
<keyword evidence="3 16" id="KW-0444">Lipid biosynthesis</keyword>
<organism evidence="19 20">
    <name type="scientific">Citrus unshiu</name>
    <name type="common">Satsuma mandarin</name>
    <name type="synonym">Citrus nobilis var. unshiu</name>
    <dbReference type="NCBI Taxonomy" id="55188"/>
    <lineage>
        <taxon>Eukaryota</taxon>
        <taxon>Viridiplantae</taxon>
        <taxon>Streptophyta</taxon>
        <taxon>Embryophyta</taxon>
        <taxon>Tracheophyta</taxon>
        <taxon>Spermatophyta</taxon>
        <taxon>Magnoliopsida</taxon>
        <taxon>eudicotyledons</taxon>
        <taxon>Gunneridae</taxon>
        <taxon>Pentapetalae</taxon>
        <taxon>rosids</taxon>
        <taxon>malvids</taxon>
        <taxon>Sapindales</taxon>
        <taxon>Rutaceae</taxon>
        <taxon>Aurantioideae</taxon>
        <taxon>Citrus</taxon>
    </lineage>
</organism>
<keyword evidence="13" id="KW-0443">Lipid metabolism</keyword>
<dbReference type="EC" id="1.13.11.-" evidence="16"/>
<dbReference type="InterPro" id="IPR036392">
    <property type="entry name" value="PLAT/LH2_dom_sf"/>
</dbReference>
<dbReference type="SUPFAM" id="SSF48484">
    <property type="entry name" value="Lipoxigenase"/>
    <property type="match status" value="2"/>
</dbReference>
<dbReference type="PRINTS" id="PR00087">
    <property type="entry name" value="LIPOXYGENASE"/>
</dbReference>
<dbReference type="SMART" id="SM00308">
    <property type="entry name" value="LH2"/>
    <property type="match status" value="2"/>
</dbReference>
<keyword evidence="12" id="KW-0408">Iron</keyword>
<feature type="domain" description="Lipoxygenase" evidence="18">
    <location>
        <begin position="211"/>
        <end position="870"/>
    </location>
</feature>
<dbReference type="Pfam" id="PF01477">
    <property type="entry name" value="PLAT"/>
    <property type="match status" value="1"/>
</dbReference>
<dbReference type="GO" id="GO:0034440">
    <property type="term" value="P:lipid oxidation"/>
    <property type="evidence" value="ECO:0007669"/>
    <property type="project" value="InterPro"/>
</dbReference>
<dbReference type="GO" id="GO:0046872">
    <property type="term" value="F:metal ion binding"/>
    <property type="evidence" value="ECO:0007669"/>
    <property type="project" value="UniProtKB-UniRule"/>
</dbReference>
<dbReference type="PROSITE" id="PS51393">
    <property type="entry name" value="LIPOXYGENASE_3"/>
    <property type="match status" value="2"/>
</dbReference>
<dbReference type="Gene3D" id="4.10.375.10">
    <property type="entry name" value="Lipoxygenase-1, Domain 2"/>
    <property type="match status" value="2"/>
</dbReference>
<evidence type="ECO:0000259" key="18">
    <source>
        <dbReference type="PROSITE" id="PS51393"/>
    </source>
</evidence>
<evidence type="ECO:0000256" key="10">
    <source>
        <dbReference type="ARBA" id="ARBA00022964"/>
    </source>
</evidence>
<evidence type="ECO:0000256" key="16">
    <source>
        <dbReference type="RuleBase" id="RU003975"/>
    </source>
</evidence>
<keyword evidence="14 16" id="KW-0275">Fatty acid biosynthesis</keyword>
<evidence type="ECO:0000256" key="8">
    <source>
        <dbReference type="ARBA" id="ARBA00022832"/>
    </source>
</evidence>
<feature type="domain" description="PLAT" evidence="17">
    <location>
        <begin position="86"/>
        <end position="208"/>
    </location>
</feature>
<dbReference type="InterPro" id="IPR013819">
    <property type="entry name" value="LipOase_C"/>
</dbReference>
<dbReference type="FunFam" id="3.10.450.60:FF:000005">
    <property type="entry name" value="Lipoxygenase"/>
    <property type="match status" value="1"/>
</dbReference>
<sequence length="1752" mass="197896">MSYSPSQRSLTCERMLNPQVHHQSQSIRTLCPLPKPFLRGNGQAFRPAQLNPSFKKASKIGVGFSPSNNSIKAIFNLTEKSTKVKAVITVKPIIPDPLALSSLVGALGLELVSAELDPKTGEEKPTIKGLALGVLGKDDDGNIKYKAELKIPASFGDVGAILVESDQLTEMYLQDIVLDGLPNGPVNLTCDSWIQPKIVDKQKRIFFTNKSYLPSQTPNGLKRLRAEELNNLQGDGQGERKRHERIYDYDVYNDLALPEIKELARPVLGGEEHPYPRRCRTGRPKSFADPASESRSVSIYVPRDEAFADIKLGQFSASSLYSGLHALVPFLEAILIDKDLGFSSLSDIDKVFNEGIELPPELKDQPLWQKILPILFKTVSNTGKEVFRFDTPETVDRDKFFWIRNEEFGRETLAGLNPYSIKLLSQLPLKSTLDPEIYGPPESAITTELIEQEIGGLMTVNEAIKQKKLFIIDYHDALLPYVGKLRQIEGSTLYGSRALFFLNPDGTLRPLAIELTRPPLDGKPQWKQVLRTHCCVEPYIIAANRKLSAMHPINRLLKPHFRYTMEINAKARLILVNAGGLVETTFFPGKYSMEFSSVIYDKQWRFDHEALPKDLISRGMAVEDPNAPHGLKLTIEDYPFANDGLDLWDALKQWVTEYVNHYYTDPSLVESDEELQAWWTEIRTVGHADKKDEPWWPVLKTPQDLIEIVTTIAWVASGQHAAVNFGQYLYGGYFPNRPTMSRTNMPTEDQSEADWKSFLANPEDTLLQCFPSKMQAMQDMVILDTLSTHSPDEEYLGKEMEPAWGDDPVIKAAFEKFNRKMQELEGIIDDRNSNENLRNRTGAGIVPYELLKPFSGPGATGKGVPMLKPQVHQSHQSLKPLVPLSKPFLRGNFHAFRALQSSSSIKNIPKIRIGISPSVNIKAITTFTQKSTQVKAFVTIKPSVGGLVSGFVDDVKDMFGKSLLLELVSAELDPKTGAEKPTIKGFAHRAGEDKDGHIIYESKFEVPPSFGEVGAILVENEHHKEMYLNDIVLDGPRNGPVNITCGSWVQSKHVNKQKRIFFTNKSYLPSQTPNGLTRLRAEELLNLRGDGQGERKTHDRIYDYDVYNDLGVPDFCSELARPVLGGKEHPYPRRCRTGRPPCETDPASESRTLINYVPRDEAFSEIKQLQFSAKTLYSVLHGLVPSLETAIIDTDLGFPYFTTIDKLFNEGVNVPMPETFKEKALWRTILPRLVKGIEDTGKEVLRFETPETMDRDKFFWFRDEEFGRQTLAGLNPYSIRLVTEWPLRSTLDPEIYGPPESAITKELIEKEIGGIMTVEEAIKQKKLFILDYHDLLLPYVEKVRELKGTTLYGSRTLFFSYPSGTLRPLAIELTRPPMDGKPQWKQVFTPSWHSTECWLWRLAKAHVLAHDSGYHQLVKPYIIATNRQLSAMHPINRLLQPHFRYTMEINALAREALVNAGGIIESTFSPGKYSMELSSVAYDKHWRFDHEALPKDLISRGMAVEDPSAPRGIKLTIEDYPFAKDGLDLWDALKQWVTDFVNHYYPNPSSVESDEELRSWWTEIRTVGHADKKDEPWWPVLKTPEDLIDIITTIAWVASGHHAAVNFGQYTFGGYFPNRPTVARTKMPIEDPSDEDWKLFLEKPEDVLLQCFPSQIQATTVMAILDTLSSHSPDEEYLGKQMEQAWGDDPVIKAAFERFSGRLKELEGIIDERNANENLKNRTGAGMVPYELMKPFSEPGVTGQGVPYSISI</sequence>
<dbReference type="SUPFAM" id="SSF49723">
    <property type="entry name" value="Lipase/lipooxygenase domain (PLAT/LH2 domain)"/>
    <property type="match status" value="2"/>
</dbReference>
<comment type="caution">
    <text evidence="19">The sequence shown here is derived from an EMBL/GenBank/DDBJ whole genome shotgun (WGS) entry which is preliminary data.</text>
</comment>
<dbReference type="InterPro" id="IPR027433">
    <property type="entry name" value="Lipoxygenase_dom_3"/>
</dbReference>
<name>A0A2H5PC05_CITUN</name>
<dbReference type="InterPro" id="IPR000907">
    <property type="entry name" value="LipOase"/>
</dbReference>
<gene>
    <name evidence="19" type="ORF">CUMW_122560</name>
</gene>
<dbReference type="InterPro" id="IPR042057">
    <property type="entry name" value="Lipoxy_PLAT/LH2"/>
</dbReference>
<dbReference type="PRINTS" id="PR00468">
    <property type="entry name" value="PLTLPOXGNASE"/>
</dbReference>
<dbReference type="GO" id="GO:0006633">
    <property type="term" value="P:fatty acid biosynthetic process"/>
    <property type="evidence" value="ECO:0007669"/>
    <property type="project" value="UniProtKB-KW"/>
</dbReference>
<keyword evidence="10" id="KW-0223">Dioxygenase</keyword>
<keyword evidence="6" id="KW-0479">Metal-binding</keyword>
<evidence type="ECO:0000256" key="6">
    <source>
        <dbReference type="ARBA" id="ARBA00022723"/>
    </source>
</evidence>
<dbReference type="InterPro" id="IPR001024">
    <property type="entry name" value="PLAT/LH2_dom"/>
</dbReference>
<dbReference type="InterPro" id="IPR036226">
    <property type="entry name" value="LipOase_C_sf"/>
</dbReference>
<evidence type="ECO:0000256" key="5">
    <source>
        <dbReference type="ARBA" id="ARBA00022640"/>
    </source>
</evidence>
<dbReference type="STRING" id="55188.A0A2H5PC05"/>
<comment type="caution">
    <text evidence="15">Lacks conserved residue(s) required for the propagation of feature annotation.</text>
</comment>
<evidence type="ECO:0000313" key="20">
    <source>
        <dbReference type="Proteomes" id="UP000236630"/>
    </source>
</evidence>
<evidence type="ECO:0000256" key="15">
    <source>
        <dbReference type="PROSITE-ProRule" id="PRU00152"/>
    </source>
</evidence>
<dbReference type="FunFam" id="4.10.375.10:FF:000001">
    <property type="entry name" value="Lipoxygenase"/>
    <property type="match status" value="1"/>
</dbReference>
<dbReference type="Gene3D" id="2.60.60.20">
    <property type="entry name" value="PLAT/LH2 domain"/>
    <property type="match status" value="2"/>
</dbReference>
<dbReference type="InterPro" id="IPR001246">
    <property type="entry name" value="LipOase_plant"/>
</dbReference>
<comment type="pathway">
    <text evidence="16">Lipid metabolism; oxylipin biosynthesis.</text>
</comment>
<evidence type="ECO:0000256" key="14">
    <source>
        <dbReference type="ARBA" id="ARBA00023160"/>
    </source>
</evidence>
<dbReference type="GO" id="GO:0016165">
    <property type="term" value="F:linoleate 13S-lipoxygenase activity"/>
    <property type="evidence" value="ECO:0007669"/>
    <property type="project" value="UniProtKB-ARBA"/>
</dbReference>
<feature type="domain" description="Lipoxygenase" evidence="18">
    <location>
        <begin position="1066"/>
        <end position="1752"/>
    </location>
</feature>
<dbReference type="UniPathway" id="UPA00382"/>
<dbReference type="Gene3D" id="4.10.372.10">
    <property type="entry name" value="Lipoxygenase-1, Domain 3"/>
    <property type="match status" value="2"/>
</dbReference>
<dbReference type="PANTHER" id="PTHR11771">
    <property type="entry name" value="LIPOXYGENASE"/>
    <property type="match status" value="1"/>
</dbReference>
<dbReference type="Gene3D" id="3.10.450.60">
    <property type="match status" value="2"/>
</dbReference>
<evidence type="ECO:0000256" key="1">
    <source>
        <dbReference type="ARBA" id="ARBA00004229"/>
    </source>
</evidence>
<keyword evidence="4" id="KW-0150">Chloroplast</keyword>
<evidence type="ECO:0000256" key="9">
    <source>
        <dbReference type="ARBA" id="ARBA00022946"/>
    </source>
</evidence>
<evidence type="ECO:0000256" key="11">
    <source>
        <dbReference type="ARBA" id="ARBA00023002"/>
    </source>
</evidence>
<keyword evidence="7 16" id="KW-0925">Oxylipin biosynthesis</keyword>
<keyword evidence="11" id="KW-0560">Oxidoreductase</keyword>
<dbReference type="EMBL" id="BDQV01000057">
    <property type="protein sequence ID" value="GAY49897.1"/>
    <property type="molecule type" value="Genomic_DNA"/>
</dbReference>
<dbReference type="FunFam" id="1.20.245.10:FF:000002">
    <property type="entry name" value="Lipoxygenase"/>
    <property type="match status" value="2"/>
</dbReference>
<dbReference type="CDD" id="cd01751">
    <property type="entry name" value="PLAT_LH2"/>
    <property type="match status" value="1"/>
</dbReference>
<dbReference type="PROSITE" id="PS50095">
    <property type="entry name" value="PLAT"/>
    <property type="match status" value="2"/>
</dbReference>
<dbReference type="InterPro" id="IPR020834">
    <property type="entry name" value="LipOase_CS"/>
</dbReference>
<dbReference type="GO" id="GO:0031408">
    <property type="term" value="P:oxylipin biosynthetic process"/>
    <property type="evidence" value="ECO:0007669"/>
    <property type="project" value="UniProtKB-UniRule"/>
</dbReference>
<keyword evidence="8" id="KW-0276">Fatty acid metabolism</keyword>